<evidence type="ECO:0000256" key="5">
    <source>
        <dbReference type="SAM" id="Phobius"/>
    </source>
</evidence>
<gene>
    <name evidence="7" type="primary">atsA_5</name>
    <name evidence="7" type="ORF">Pla111_14650</name>
</gene>
<evidence type="ECO:0000313" key="7">
    <source>
        <dbReference type="EMBL" id="TWT47840.1"/>
    </source>
</evidence>
<dbReference type="PROSITE" id="PS00149">
    <property type="entry name" value="SULFATASE_2"/>
    <property type="match status" value="1"/>
</dbReference>
<comment type="similarity">
    <text evidence="1">Belongs to the sulfatase family.</text>
</comment>
<dbReference type="InterPro" id="IPR050738">
    <property type="entry name" value="Sulfatase"/>
</dbReference>
<evidence type="ECO:0000313" key="8">
    <source>
        <dbReference type="Proteomes" id="UP000318995"/>
    </source>
</evidence>
<keyword evidence="4" id="KW-0106">Calcium</keyword>
<proteinExistence type="inferred from homology"/>
<evidence type="ECO:0000259" key="6">
    <source>
        <dbReference type="Pfam" id="PF00884"/>
    </source>
</evidence>
<evidence type="ECO:0000256" key="1">
    <source>
        <dbReference type="ARBA" id="ARBA00008779"/>
    </source>
</evidence>
<feature type="transmembrane region" description="Helical" evidence="5">
    <location>
        <begin position="12"/>
        <end position="32"/>
    </location>
</feature>
<keyword evidence="5" id="KW-0812">Transmembrane</keyword>
<evidence type="ECO:0000256" key="3">
    <source>
        <dbReference type="ARBA" id="ARBA00022801"/>
    </source>
</evidence>
<dbReference type="Gene3D" id="3.30.1120.10">
    <property type="match status" value="1"/>
</dbReference>
<dbReference type="GO" id="GO:0046872">
    <property type="term" value="F:metal ion binding"/>
    <property type="evidence" value="ECO:0007669"/>
    <property type="project" value="UniProtKB-KW"/>
</dbReference>
<name>A0A5C5WAY8_9BACT</name>
<keyword evidence="3 7" id="KW-0378">Hydrolase</keyword>
<dbReference type="InterPro" id="IPR017850">
    <property type="entry name" value="Alkaline_phosphatase_core_sf"/>
</dbReference>
<dbReference type="Gene3D" id="3.40.720.10">
    <property type="entry name" value="Alkaline Phosphatase, subunit A"/>
    <property type="match status" value="1"/>
</dbReference>
<dbReference type="InterPro" id="IPR000917">
    <property type="entry name" value="Sulfatase_N"/>
</dbReference>
<keyword evidence="8" id="KW-1185">Reference proteome</keyword>
<dbReference type="Proteomes" id="UP000318995">
    <property type="component" value="Unassembled WGS sequence"/>
</dbReference>
<comment type="caution">
    <text evidence="7">The sequence shown here is derived from an EMBL/GenBank/DDBJ whole genome shotgun (WGS) entry which is preliminary data.</text>
</comment>
<dbReference type="PANTHER" id="PTHR42693">
    <property type="entry name" value="ARYLSULFATASE FAMILY MEMBER"/>
    <property type="match status" value="1"/>
</dbReference>
<dbReference type="PROSITE" id="PS00523">
    <property type="entry name" value="SULFATASE_1"/>
    <property type="match status" value="1"/>
</dbReference>
<dbReference type="EC" id="3.1.6.1" evidence="7"/>
<dbReference type="InterPro" id="IPR024607">
    <property type="entry name" value="Sulfatase_CS"/>
</dbReference>
<evidence type="ECO:0000256" key="4">
    <source>
        <dbReference type="ARBA" id="ARBA00022837"/>
    </source>
</evidence>
<organism evidence="7 8">
    <name type="scientific">Botrimarina hoheduenensis</name>
    <dbReference type="NCBI Taxonomy" id="2528000"/>
    <lineage>
        <taxon>Bacteria</taxon>
        <taxon>Pseudomonadati</taxon>
        <taxon>Planctomycetota</taxon>
        <taxon>Planctomycetia</taxon>
        <taxon>Pirellulales</taxon>
        <taxon>Lacipirellulaceae</taxon>
        <taxon>Botrimarina</taxon>
    </lineage>
</organism>
<accession>A0A5C5WAY8</accession>
<reference evidence="7 8" key="1">
    <citation type="submission" date="2019-02" db="EMBL/GenBank/DDBJ databases">
        <title>Deep-cultivation of Planctomycetes and their phenomic and genomic characterization uncovers novel biology.</title>
        <authorList>
            <person name="Wiegand S."/>
            <person name="Jogler M."/>
            <person name="Boedeker C."/>
            <person name="Pinto D."/>
            <person name="Vollmers J."/>
            <person name="Rivas-Marin E."/>
            <person name="Kohn T."/>
            <person name="Peeters S.H."/>
            <person name="Heuer A."/>
            <person name="Rast P."/>
            <person name="Oberbeckmann S."/>
            <person name="Bunk B."/>
            <person name="Jeske O."/>
            <person name="Meyerdierks A."/>
            <person name="Storesund J.E."/>
            <person name="Kallscheuer N."/>
            <person name="Luecker S."/>
            <person name="Lage O.M."/>
            <person name="Pohl T."/>
            <person name="Merkel B.J."/>
            <person name="Hornburger P."/>
            <person name="Mueller R.-W."/>
            <person name="Bruemmer F."/>
            <person name="Labrenz M."/>
            <person name="Spormann A.M."/>
            <person name="Op Den Camp H."/>
            <person name="Overmann J."/>
            <person name="Amann R."/>
            <person name="Jetten M.S.M."/>
            <person name="Mascher T."/>
            <person name="Medema M.H."/>
            <person name="Devos D.P."/>
            <person name="Kaster A.-K."/>
            <person name="Ovreas L."/>
            <person name="Rohde M."/>
            <person name="Galperin M.Y."/>
            <person name="Jogler C."/>
        </authorList>
    </citation>
    <scope>NUCLEOTIDE SEQUENCE [LARGE SCALE GENOMIC DNA]</scope>
    <source>
        <strain evidence="7 8">Pla111</strain>
    </source>
</reference>
<dbReference type="PANTHER" id="PTHR42693:SF53">
    <property type="entry name" value="ENDO-4-O-SULFATASE"/>
    <property type="match status" value="1"/>
</dbReference>
<dbReference type="Pfam" id="PF00884">
    <property type="entry name" value="Sulfatase"/>
    <property type="match status" value="1"/>
</dbReference>
<dbReference type="SUPFAM" id="SSF53649">
    <property type="entry name" value="Alkaline phosphatase-like"/>
    <property type="match status" value="1"/>
</dbReference>
<feature type="domain" description="Sulfatase N-terminal" evidence="6">
    <location>
        <begin position="35"/>
        <end position="355"/>
    </location>
</feature>
<dbReference type="EMBL" id="SJPH01000002">
    <property type="protein sequence ID" value="TWT47840.1"/>
    <property type="molecule type" value="Genomic_DNA"/>
</dbReference>
<evidence type="ECO:0000256" key="2">
    <source>
        <dbReference type="ARBA" id="ARBA00022723"/>
    </source>
</evidence>
<dbReference type="AlphaFoldDB" id="A0A5C5WAY8"/>
<keyword evidence="5" id="KW-0472">Membrane</keyword>
<keyword evidence="5" id="KW-1133">Transmembrane helix</keyword>
<protein>
    <submittedName>
        <fullName evidence="7">Arylsulfatase</fullName>
        <ecNumber evidence="7">3.1.6.1</ecNumber>
    </submittedName>
</protein>
<keyword evidence="2" id="KW-0479">Metal-binding</keyword>
<sequence>MYLKHSCVMGKLFAVGFLTGILLFLAVIPAGASSPNLVVILADDLGYADVGFNGCTDIPTPHIDRIAAEGIRCTNAYVTHSVCGPSRAALITGRYQCRFGACRNPTVDPSVPNNGVPRSEQNLAELLKPRGYRSMVVGKWHLGTYPDLHPLVRGFDEFFGFLTGGHNYFPDQLTLQDLSEVKKPWDWYRTKLLRGEERVTTTEYLTDELSNAAVDFIHRSHDKPFFLYLAYNAPHEPLQATEKYLSRFRSIEDPKRRTYAAMVSAVDDGVGNVLQALSDHQLDRQTIVFFLSDNGGPSTNGSSNGPLRDYKGSPFEGGVRVPYAVRWVGTLPEGVDYNAPVSSMDIAATIVAHSGAEVRSNKPLDGVDLIPYLKGDTASLPHAALFWRWYDNQRCAVRVGNRKLIMMAEAADQQEFNPPLYYDLHQDLGETNNRFNREGAQVDEAAQLLYRWKQELVPPLAPGLGSWPP</sequence>
<dbReference type="GO" id="GO:0004065">
    <property type="term" value="F:arylsulfatase activity"/>
    <property type="evidence" value="ECO:0007669"/>
    <property type="project" value="UniProtKB-EC"/>
</dbReference>